<dbReference type="PANTHER" id="PTHR32309:SF13">
    <property type="entry name" value="FERRIC ENTEROBACTIN TRANSPORT PROTEIN FEPE"/>
    <property type="match status" value="1"/>
</dbReference>
<evidence type="ECO:0000313" key="2">
    <source>
        <dbReference type="EMBL" id="GBQ88702.1"/>
    </source>
</evidence>
<dbReference type="Proteomes" id="UP001062776">
    <property type="component" value="Unassembled WGS sequence"/>
</dbReference>
<feature type="transmembrane region" description="Helical" evidence="1">
    <location>
        <begin position="363"/>
        <end position="385"/>
    </location>
</feature>
<accession>A0ABQ0Q2V5</accession>
<protein>
    <submittedName>
        <fullName evidence="2">Lipopolysaccharide biosynthesis protein</fullName>
    </submittedName>
</protein>
<gene>
    <name evidence="2" type="ORF">AA0535_1606</name>
</gene>
<sequence>MRGSVQGGFNLALPGREGNPRPHGPGAAAQIAQFVRRPFTLIVLLPTLIAAAYFLFLAAPQYVSEAQFVVRGEGTAPPGALSTLLGATGGGGSASEDTFAVQDYMMSRDAMEFLIHDFNLEKVYASRDADIFARFPGPFRGVTREHFYKYYQNHVEAELDSTTGISTLTVRTFSASDSQTLARALMNAAEQLVNRMNERQRENLISSSRKEQADTQQALRDVNMKIAAYRTKEALIDPLKQSAPLLNHANDLTIMLTSSLVQIGQLTQSAPQSPLLPVLRERVKILRQHIDELNGKVAGPGSTLVPKITEYDDLITQRTLLEKQLEGAAMALEAAKTRADRQRLYIDEVVQPNLPDYAAYPKALASIFVVFMTLGMFYAIGRLVISGAREHRVM</sequence>
<keyword evidence="1" id="KW-1133">Transmembrane helix</keyword>
<dbReference type="InterPro" id="IPR050445">
    <property type="entry name" value="Bact_polysacc_biosynth/exp"/>
</dbReference>
<keyword evidence="1" id="KW-0472">Membrane</keyword>
<keyword evidence="1" id="KW-0812">Transmembrane</keyword>
<organism evidence="2 3">
    <name type="scientific">Asaia krungthepensis NRIC 0535</name>
    <dbReference type="NCBI Taxonomy" id="1307925"/>
    <lineage>
        <taxon>Bacteria</taxon>
        <taxon>Pseudomonadati</taxon>
        <taxon>Pseudomonadota</taxon>
        <taxon>Alphaproteobacteria</taxon>
        <taxon>Acetobacterales</taxon>
        <taxon>Acetobacteraceae</taxon>
        <taxon>Asaia</taxon>
    </lineage>
</organism>
<dbReference type="EMBL" id="BAPV01000012">
    <property type="protein sequence ID" value="GBQ88702.1"/>
    <property type="molecule type" value="Genomic_DNA"/>
</dbReference>
<name>A0ABQ0Q2V5_9PROT</name>
<dbReference type="PANTHER" id="PTHR32309">
    <property type="entry name" value="TYROSINE-PROTEIN KINASE"/>
    <property type="match status" value="1"/>
</dbReference>
<reference evidence="2" key="1">
    <citation type="submission" date="2013-04" db="EMBL/GenBank/DDBJ databases">
        <title>The genome sequencing project of 58 acetic acid bacteria.</title>
        <authorList>
            <person name="Okamoto-Kainuma A."/>
            <person name="Ishikawa M."/>
            <person name="Umino S."/>
            <person name="Koizumi Y."/>
            <person name="Shiwa Y."/>
            <person name="Yoshikawa H."/>
            <person name="Matsutani M."/>
            <person name="Matsushita K."/>
        </authorList>
    </citation>
    <scope>NUCLEOTIDE SEQUENCE</scope>
    <source>
        <strain evidence="2">NRIC 0535</strain>
    </source>
</reference>
<evidence type="ECO:0000313" key="3">
    <source>
        <dbReference type="Proteomes" id="UP001062776"/>
    </source>
</evidence>
<keyword evidence="3" id="KW-1185">Reference proteome</keyword>
<feature type="transmembrane region" description="Helical" evidence="1">
    <location>
        <begin position="39"/>
        <end position="59"/>
    </location>
</feature>
<proteinExistence type="predicted"/>
<dbReference type="RefSeq" id="WP_264815459.1">
    <property type="nucleotide sequence ID" value="NZ_BAPV01000012.1"/>
</dbReference>
<comment type="caution">
    <text evidence="2">The sequence shown here is derived from an EMBL/GenBank/DDBJ whole genome shotgun (WGS) entry which is preliminary data.</text>
</comment>
<evidence type="ECO:0000256" key="1">
    <source>
        <dbReference type="SAM" id="Phobius"/>
    </source>
</evidence>